<comment type="caution">
    <text evidence="2">The sequence shown here is derived from an EMBL/GenBank/DDBJ whole genome shotgun (WGS) entry which is preliminary data.</text>
</comment>
<dbReference type="Proteomes" id="UP000471360">
    <property type="component" value="Unassembled WGS sequence"/>
</dbReference>
<dbReference type="Gene3D" id="3.40.50.2300">
    <property type="match status" value="1"/>
</dbReference>
<evidence type="ECO:0000256" key="1">
    <source>
        <dbReference type="SAM" id="SignalP"/>
    </source>
</evidence>
<evidence type="ECO:0000313" key="2">
    <source>
        <dbReference type="EMBL" id="NEN74617.1"/>
    </source>
</evidence>
<keyword evidence="1" id="KW-0732">Signal</keyword>
<feature type="chain" id="PRO_5035891952" evidence="1">
    <location>
        <begin position="20"/>
        <end position="73"/>
    </location>
</feature>
<dbReference type="AlphaFoldDB" id="A0A8T6QH83"/>
<sequence length="73" mass="7753">MKKLILAALIAMTSGAAIAENEQIVFSTPNLAMPFEVHMQRTAVKAAKEMGVKLQVLDGQGSSPKQVADLENA</sequence>
<reference evidence="2 3" key="1">
    <citation type="submission" date="2020-02" db="EMBL/GenBank/DDBJ databases">
        <authorList>
            <person name="Subbiah M."/>
            <person name="Call D."/>
        </authorList>
    </citation>
    <scope>NUCLEOTIDE SEQUENCE [LARGE SCALE GENOMIC DNA]</scope>
    <source>
        <strain evidence="2 3">8375wB1</strain>
    </source>
</reference>
<proteinExistence type="predicted"/>
<evidence type="ECO:0000313" key="3">
    <source>
        <dbReference type="Proteomes" id="UP000471360"/>
    </source>
</evidence>
<organism evidence="2 3">
    <name type="scientific">Escherichia coli</name>
    <dbReference type="NCBI Taxonomy" id="562"/>
    <lineage>
        <taxon>Bacteria</taxon>
        <taxon>Pseudomonadati</taxon>
        <taxon>Pseudomonadota</taxon>
        <taxon>Gammaproteobacteria</taxon>
        <taxon>Enterobacterales</taxon>
        <taxon>Enterobacteriaceae</taxon>
        <taxon>Escherichia</taxon>
    </lineage>
</organism>
<dbReference type="EMBL" id="JAAGYP010000991">
    <property type="protein sequence ID" value="NEN74617.1"/>
    <property type="molecule type" value="Genomic_DNA"/>
</dbReference>
<feature type="signal peptide" evidence="1">
    <location>
        <begin position="1"/>
        <end position="19"/>
    </location>
</feature>
<name>A0A8T6QH83_ECOLX</name>
<feature type="non-terminal residue" evidence="2">
    <location>
        <position position="73"/>
    </location>
</feature>
<accession>A0A8T6QH83</accession>
<gene>
    <name evidence="2" type="ORF">G3W53_32475</name>
</gene>
<protein>
    <submittedName>
        <fullName evidence="2">Sugar ABC transporter substrate-binding protein</fullName>
    </submittedName>
</protein>
<dbReference type="InterPro" id="IPR028082">
    <property type="entry name" value="Peripla_BP_I"/>
</dbReference>
<dbReference type="SUPFAM" id="SSF53822">
    <property type="entry name" value="Periplasmic binding protein-like I"/>
    <property type="match status" value="1"/>
</dbReference>